<dbReference type="PANTHER" id="PTHR13878">
    <property type="entry name" value="GULONOLACTONE OXIDASE"/>
    <property type="match status" value="1"/>
</dbReference>
<dbReference type="Gene3D" id="3.40.462.10">
    <property type="entry name" value="FAD-linked oxidases, C-terminal domain"/>
    <property type="match status" value="1"/>
</dbReference>
<dbReference type="SUPFAM" id="SSF55103">
    <property type="entry name" value="FAD-linked oxidases, C-terminal domain"/>
    <property type="match status" value="1"/>
</dbReference>
<evidence type="ECO:0000256" key="3">
    <source>
        <dbReference type="ARBA" id="ARBA00022630"/>
    </source>
</evidence>
<dbReference type="SUPFAM" id="SSF56176">
    <property type="entry name" value="FAD-binding/transporter-associated domain-like"/>
    <property type="match status" value="1"/>
</dbReference>
<comment type="caution">
    <text evidence="7">The sequence shown here is derived from an EMBL/GenBank/DDBJ whole genome shotgun (WGS) entry which is preliminary data.</text>
</comment>
<evidence type="ECO:0000259" key="6">
    <source>
        <dbReference type="PROSITE" id="PS51387"/>
    </source>
</evidence>
<evidence type="ECO:0000256" key="1">
    <source>
        <dbReference type="ARBA" id="ARBA00001974"/>
    </source>
</evidence>
<dbReference type="InterPro" id="IPR016167">
    <property type="entry name" value="FAD-bd_PCMH_sub1"/>
</dbReference>
<evidence type="ECO:0000313" key="8">
    <source>
        <dbReference type="Proteomes" id="UP001250214"/>
    </source>
</evidence>
<evidence type="ECO:0000256" key="5">
    <source>
        <dbReference type="ARBA" id="ARBA00023002"/>
    </source>
</evidence>
<dbReference type="InterPro" id="IPR016169">
    <property type="entry name" value="FAD-bd_PCMH_sub2"/>
</dbReference>
<gene>
    <name evidence="7" type="ORF">RIF23_19380</name>
</gene>
<dbReference type="PROSITE" id="PS51387">
    <property type="entry name" value="FAD_PCMH"/>
    <property type="match status" value="1"/>
</dbReference>
<dbReference type="Pfam" id="PF09265">
    <property type="entry name" value="Cytokin-bind"/>
    <property type="match status" value="1"/>
</dbReference>
<evidence type="ECO:0000256" key="2">
    <source>
        <dbReference type="ARBA" id="ARBA00005466"/>
    </source>
</evidence>
<dbReference type="RefSeq" id="WP_310914038.1">
    <property type="nucleotide sequence ID" value="NZ_JAVLVT010000011.1"/>
</dbReference>
<reference evidence="8" key="1">
    <citation type="submission" date="2023-07" db="EMBL/GenBank/DDBJ databases">
        <title>Novel species in the genus Lipingzhangella isolated from Sambhar Salt Lake.</title>
        <authorList>
            <person name="Jiya N."/>
            <person name="Kajale S."/>
            <person name="Sharma A."/>
        </authorList>
    </citation>
    <scope>NUCLEOTIDE SEQUENCE [LARGE SCALE GENOMIC DNA]</scope>
    <source>
        <strain evidence="8">LS1_29</strain>
    </source>
</reference>
<proteinExistence type="inferred from homology"/>
<name>A0ABU2HC78_9ACTN</name>
<keyword evidence="8" id="KW-1185">Reference proteome</keyword>
<dbReference type="PANTHER" id="PTHR13878:SF53">
    <property type="entry name" value="CYTOKININ DEHYDROGENASE 6"/>
    <property type="match status" value="1"/>
</dbReference>
<evidence type="ECO:0000256" key="4">
    <source>
        <dbReference type="ARBA" id="ARBA00022827"/>
    </source>
</evidence>
<comment type="similarity">
    <text evidence="2">Belongs to the oxygen-dependent FAD-linked oxidoreductase family.</text>
</comment>
<evidence type="ECO:0000313" key="7">
    <source>
        <dbReference type="EMBL" id="MDS1272454.1"/>
    </source>
</evidence>
<accession>A0ABU2HC78</accession>
<dbReference type="InterPro" id="IPR016170">
    <property type="entry name" value="Cytok_DH_C_sf"/>
</dbReference>
<dbReference type="InterPro" id="IPR015345">
    <property type="entry name" value="Cytokinin_DH_FAD/cytokin-bd"/>
</dbReference>
<comment type="cofactor">
    <cofactor evidence="1">
        <name>FAD</name>
        <dbReference type="ChEBI" id="CHEBI:57692"/>
    </cofactor>
</comment>
<dbReference type="InterPro" id="IPR036318">
    <property type="entry name" value="FAD-bd_PCMH-like_sf"/>
</dbReference>
<keyword evidence="4" id="KW-0274">FAD</keyword>
<keyword evidence="5" id="KW-0560">Oxidoreductase</keyword>
<dbReference type="InterPro" id="IPR050432">
    <property type="entry name" value="FAD-linked_Oxidoreductases_BP"/>
</dbReference>
<dbReference type="InterPro" id="IPR006311">
    <property type="entry name" value="TAT_signal"/>
</dbReference>
<dbReference type="InterPro" id="IPR016164">
    <property type="entry name" value="FAD-linked_Oxase-like_C"/>
</dbReference>
<organism evidence="7 8">
    <name type="scientific">Lipingzhangella rawalii</name>
    <dbReference type="NCBI Taxonomy" id="2055835"/>
    <lineage>
        <taxon>Bacteria</taxon>
        <taxon>Bacillati</taxon>
        <taxon>Actinomycetota</taxon>
        <taxon>Actinomycetes</taxon>
        <taxon>Streptosporangiales</taxon>
        <taxon>Nocardiopsidaceae</taxon>
        <taxon>Lipingzhangella</taxon>
    </lineage>
</organism>
<dbReference type="InterPro" id="IPR016166">
    <property type="entry name" value="FAD-bd_PCMH"/>
</dbReference>
<dbReference type="InterPro" id="IPR006094">
    <property type="entry name" value="Oxid_FAD_bind_N"/>
</dbReference>
<dbReference type="Proteomes" id="UP001250214">
    <property type="component" value="Unassembled WGS sequence"/>
</dbReference>
<sequence length="509" mass="55867">MSNTLSRRNALGGIAAALVVGWSASRGSWITAPAHADTDVASVPQLDGSLTTSADALSSFGHDFGRLVTGDPWAVLRPGSVRDVQKVVRYAAEHNLKVAVNGRSGRDDDIESHSSHGQALVPGGVAIDARGLAEITNLDPGNGTAVVEAGVTWADLTNAALEHGMTPPALPDYLHLSVGGTLSVGGIGGTAHRYGLLVDTVTSLEVVTGRGDLVTASPTQNTALFDAALGGGGQCGVIVRATVDLVSAPQYVLFCSLFYDDLETYMAAQEKAMEEERFDAQAGELLVPQEGQPSWRYKLEGVAYFTDEEPDRDELLADLNDNRSEAEIVTMPYRAYAFRLNEYEDYLKANGFWDQQKPWLSLFLPASRTQEFLELIQQEVTAQDLGAGFTICYPYPTSKSTRPMVAQPRDETTYLFDLLRFPPPGDVDSERMMQQNRHLFDEAVRMGGKRYLVGAIPDMTTRDWKWHFGWRWHTLLRAKMWYDPWNVLTPGQGFFPWGRLGSAEEEQGE</sequence>
<dbReference type="Gene3D" id="3.30.465.10">
    <property type="match status" value="1"/>
</dbReference>
<dbReference type="PROSITE" id="PS51318">
    <property type="entry name" value="TAT"/>
    <property type="match status" value="1"/>
</dbReference>
<dbReference type="Pfam" id="PF01565">
    <property type="entry name" value="FAD_binding_4"/>
    <property type="match status" value="1"/>
</dbReference>
<keyword evidence="3" id="KW-0285">Flavoprotein</keyword>
<dbReference type="Gene3D" id="3.30.43.10">
    <property type="entry name" value="Uridine Diphospho-n-acetylenolpyruvylglucosamine Reductase, domain 2"/>
    <property type="match status" value="2"/>
</dbReference>
<feature type="domain" description="FAD-binding PCMH-type" evidence="6">
    <location>
        <begin position="68"/>
        <end position="248"/>
    </location>
</feature>
<protein>
    <submittedName>
        <fullName evidence="7">FAD-binding protein</fullName>
    </submittedName>
</protein>
<dbReference type="EMBL" id="JAVLVT010000011">
    <property type="protein sequence ID" value="MDS1272454.1"/>
    <property type="molecule type" value="Genomic_DNA"/>
</dbReference>